<evidence type="ECO:0000256" key="4">
    <source>
        <dbReference type="ARBA" id="ARBA00022833"/>
    </source>
</evidence>
<dbReference type="Proteomes" id="UP000236753">
    <property type="component" value="Unassembled WGS sequence"/>
</dbReference>
<dbReference type="SUPFAM" id="SSF53187">
    <property type="entry name" value="Zn-dependent exopeptidases"/>
    <property type="match status" value="1"/>
</dbReference>
<dbReference type="InterPro" id="IPR053138">
    <property type="entry name" value="N-alpha-Ac-DABA_deacetylase"/>
</dbReference>
<dbReference type="GO" id="GO:0016788">
    <property type="term" value="F:hydrolase activity, acting on ester bonds"/>
    <property type="evidence" value="ECO:0007669"/>
    <property type="project" value="InterPro"/>
</dbReference>
<protein>
    <recommendedName>
        <fullName evidence="5">Succinylglutamate desuccinylase/Aspartoacylase catalytic domain-containing protein</fullName>
    </recommendedName>
</protein>
<dbReference type="GO" id="GO:0046872">
    <property type="term" value="F:metal ion binding"/>
    <property type="evidence" value="ECO:0007669"/>
    <property type="project" value="UniProtKB-KW"/>
</dbReference>
<feature type="domain" description="Succinylglutamate desuccinylase/Aspartoacylase catalytic" evidence="5">
    <location>
        <begin position="106"/>
        <end position="283"/>
    </location>
</feature>
<evidence type="ECO:0000259" key="5">
    <source>
        <dbReference type="Pfam" id="PF24827"/>
    </source>
</evidence>
<dbReference type="Gene3D" id="3.40.630.10">
    <property type="entry name" value="Zn peptidases"/>
    <property type="match status" value="1"/>
</dbReference>
<evidence type="ECO:0000256" key="1">
    <source>
        <dbReference type="ARBA" id="ARBA00001947"/>
    </source>
</evidence>
<proteinExistence type="predicted"/>
<evidence type="ECO:0000313" key="7">
    <source>
        <dbReference type="Proteomes" id="UP000236753"/>
    </source>
</evidence>
<evidence type="ECO:0000313" key="6">
    <source>
        <dbReference type="EMBL" id="SEF38673.1"/>
    </source>
</evidence>
<organism evidence="6 7">
    <name type="scientific">Nitrosomonas ureae</name>
    <dbReference type="NCBI Taxonomy" id="44577"/>
    <lineage>
        <taxon>Bacteria</taxon>
        <taxon>Pseudomonadati</taxon>
        <taxon>Pseudomonadota</taxon>
        <taxon>Betaproteobacteria</taxon>
        <taxon>Nitrosomonadales</taxon>
        <taxon>Nitrosomonadaceae</taxon>
        <taxon>Nitrosomonas</taxon>
    </lineage>
</organism>
<dbReference type="PANTHER" id="PTHR37326:SF2">
    <property type="entry name" value="SUCCINYLGLUTAMATE DESUCCINYLASE_ASPARTOACYLASE FAMILY PROTEIN"/>
    <property type="match status" value="1"/>
</dbReference>
<dbReference type="CDD" id="cd06251">
    <property type="entry name" value="M14_ASTE_ASPA-like"/>
    <property type="match status" value="1"/>
</dbReference>
<dbReference type="EMBL" id="FNUX01000001">
    <property type="protein sequence ID" value="SEF38673.1"/>
    <property type="molecule type" value="Genomic_DNA"/>
</dbReference>
<evidence type="ECO:0000256" key="2">
    <source>
        <dbReference type="ARBA" id="ARBA00022723"/>
    </source>
</evidence>
<reference evidence="6 7" key="1">
    <citation type="submission" date="2016-10" db="EMBL/GenBank/DDBJ databases">
        <authorList>
            <person name="de Groot N.N."/>
        </authorList>
    </citation>
    <scope>NUCLEOTIDE SEQUENCE [LARGE SCALE GENOMIC DNA]</scope>
    <source>
        <strain evidence="6 7">Nm13</strain>
    </source>
</reference>
<comment type="cofactor">
    <cofactor evidence="1">
        <name>Zn(2+)</name>
        <dbReference type="ChEBI" id="CHEBI:29105"/>
    </cofactor>
</comment>
<dbReference type="InterPro" id="IPR055438">
    <property type="entry name" value="AstE_AspA_cat"/>
</dbReference>
<dbReference type="RefSeq" id="WP_103965027.1">
    <property type="nucleotide sequence ID" value="NZ_FNUX01000001.1"/>
</dbReference>
<accession>A0A1H5RJX7</accession>
<evidence type="ECO:0000256" key="3">
    <source>
        <dbReference type="ARBA" id="ARBA00022801"/>
    </source>
</evidence>
<keyword evidence="3" id="KW-0378">Hydrolase</keyword>
<dbReference type="AlphaFoldDB" id="A0A1H5RJX7"/>
<dbReference type="OrthoDB" id="9782876at2"/>
<dbReference type="PANTHER" id="PTHR37326">
    <property type="entry name" value="BLL3975 PROTEIN"/>
    <property type="match status" value="1"/>
</dbReference>
<keyword evidence="2" id="KW-0479">Metal-binding</keyword>
<gene>
    <name evidence="6" type="ORF">SAMN05216334_1018</name>
</gene>
<dbReference type="Pfam" id="PF24827">
    <property type="entry name" value="AstE_AspA_cat"/>
    <property type="match status" value="1"/>
</dbReference>
<sequence length="404" mass="43691">MLKSIVGLTLLLIAINGYSQQILKFDSVNDELIVHSDSMIYSSALKTRELSSAPESGPLEQPKPSFAVLGAVVPPATAMRLSWQPNQSSDGLSMPTPILVVNGAQPGPVLCLTAAIHGDELNGIEIVRRVLHGTDPEKLSGTIIGVPIVNLQGFQRSSRYLTDRRDLNRFFPGNPQGSSASRIAYSFFKEIISHCNFLVDLHTGSAHRANLPQIRANLLQPGVAEFAQAFGISVILHSEGSAGMLRHAAVEIGIPAVTLEAGKSMTLQEPAVQYGVKSIQTLLGRMNMLEAVQPLEAPDSIYYHSAWVRVNHGGILLGNVRLGDKISKNDILGIVTDPITNIRSEIISPHNGRIIGMAIDQVVMPGFAGFHIGIQESEERSARLNHNKDRKVIVQHISVAPESE</sequence>
<name>A0A1H5RJX7_9PROT</name>
<keyword evidence="4" id="KW-0862">Zinc</keyword>